<feature type="compositionally biased region" description="Polar residues" evidence="4">
    <location>
        <begin position="481"/>
        <end position="492"/>
    </location>
</feature>
<evidence type="ECO:0000313" key="7">
    <source>
        <dbReference type="Proteomes" id="UP000053860"/>
    </source>
</evidence>
<dbReference type="PANTHER" id="PTHR42693">
    <property type="entry name" value="ARYLSULFATASE FAMILY MEMBER"/>
    <property type="match status" value="1"/>
</dbReference>
<keyword evidence="2" id="KW-0378">Hydrolase</keyword>
<dbReference type="Gene3D" id="3.40.720.10">
    <property type="entry name" value="Alkaline Phosphatase, subunit A"/>
    <property type="match status" value="1"/>
</dbReference>
<feature type="modified residue" description="3-oxoalanine (Ser)" evidence="3">
    <location>
        <position position="84"/>
    </location>
</feature>
<dbReference type="GO" id="GO:0004065">
    <property type="term" value="F:arylsulfatase activity"/>
    <property type="evidence" value="ECO:0007669"/>
    <property type="project" value="TreeGrafter"/>
</dbReference>
<dbReference type="PATRIC" id="fig|294710.3.peg.599"/>
<comment type="PTM">
    <text evidence="3">The conversion to 3-oxoalanine (also known as C-formylglycine, FGly), of a serine or cysteine residue in prokaryotes and of a cysteine residue in eukaryotes, is critical for catalytic activity.</text>
</comment>
<evidence type="ECO:0000256" key="1">
    <source>
        <dbReference type="ARBA" id="ARBA00008779"/>
    </source>
</evidence>
<dbReference type="PANTHER" id="PTHR42693:SF53">
    <property type="entry name" value="ENDO-4-O-SULFATASE"/>
    <property type="match status" value="1"/>
</dbReference>
<evidence type="ECO:0000256" key="2">
    <source>
        <dbReference type="ARBA" id="ARBA00022801"/>
    </source>
</evidence>
<evidence type="ECO:0000256" key="4">
    <source>
        <dbReference type="SAM" id="MobiDB-lite"/>
    </source>
</evidence>
<comment type="similarity">
    <text evidence="1">Belongs to the sulfatase family.</text>
</comment>
<gene>
    <name evidence="6" type="ORF">XD92_0363</name>
</gene>
<evidence type="ECO:0000313" key="6">
    <source>
        <dbReference type="EMBL" id="KUK78359.1"/>
    </source>
</evidence>
<sequence>MKKNSKIRLGVLGTALSAAVTCPASQQPEKAGQELPNVILILLDDMGYGDLSLTGVTGYKTPHIDRMANEGLFFTHYYSPQAVSSASRAGLLTGCYPNRIGFAGALGPSSEVGISANEETIAELLKKKGYATAAYGKWHLGVQTQFLPTNHGFDEFYGIPYSNDMWPLHPTGTYPDLPLFENESIVNPAVTPDDQAQFTTDFTLHTIDFIKRNQDKPFFIYLAQPMPHVPLYVSDRFKGKSQQGLYGDVMMEIDWSVGEIIKTLEETGLDKNTLVIFTSDNGPWINYGNHAGNTGGYREGKGTTFEGGQRVPCIMMWRGVIPEGTISNSLASGIDLLPTLAEITDAPLPSHIIDGVSLLPILKGDVEAQPRETFYYYYRQNSLEAVRQGNWKLVFPHPGRTYEGFQPGDNGMPGKVKEGFPFPGALYDLRRDPGERYDVSESYPDIVEKLDQVAEEARRDLGDELTGNEGQNRRQPGRVSKQLNIDFQIRTP</sequence>
<dbReference type="Gene3D" id="3.30.1120.10">
    <property type="match status" value="1"/>
</dbReference>
<dbReference type="Pfam" id="PF00884">
    <property type="entry name" value="Sulfatase"/>
    <property type="match status" value="1"/>
</dbReference>
<dbReference type="Proteomes" id="UP000053860">
    <property type="component" value="Unassembled WGS sequence"/>
</dbReference>
<dbReference type="Pfam" id="PF14707">
    <property type="entry name" value="Sulfatase_C"/>
    <property type="match status" value="1"/>
</dbReference>
<reference evidence="7" key="1">
    <citation type="journal article" date="2015" name="MBio">
        <title>Genome-Resolved Metagenomic Analysis Reveals Roles for Candidate Phyla and Other Microbial Community Members in Biogeochemical Transformations in Oil Reservoirs.</title>
        <authorList>
            <person name="Hu P."/>
            <person name="Tom L."/>
            <person name="Singh A."/>
            <person name="Thomas B.C."/>
            <person name="Baker B.J."/>
            <person name="Piceno Y.M."/>
            <person name="Andersen G.L."/>
            <person name="Banfield J.F."/>
        </authorList>
    </citation>
    <scope>NUCLEOTIDE SEQUENCE [LARGE SCALE GENOMIC DNA]</scope>
</reference>
<comment type="caution">
    <text evidence="6">The sequence shown here is derived from an EMBL/GenBank/DDBJ whole genome shotgun (WGS) entry which is preliminary data.</text>
</comment>
<dbReference type="AlphaFoldDB" id="A0A101HKC1"/>
<dbReference type="STRING" id="1123008.GCA_000380985_02477"/>
<evidence type="ECO:0000259" key="5">
    <source>
        <dbReference type="Pfam" id="PF00884"/>
    </source>
</evidence>
<accession>A0A101HKC1</accession>
<evidence type="ECO:0000256" key="3">
    <source>
        <dbReference type="PIRSR" id="PIRSR600917-52"/>
    </source>
</evidence>
<feature type="domain" description="Sulfatase N-terminal" evidence="5">
    <location>
        <begin position="36"/>
        <end position="345"/>
    </location>
</feature>
<dbReference type="CDD" id="cd16026">
    <property type="entry name" value="GALNS_like"/>
    <property type="match status" value="1"/>
</dbReference>
<proteinExistence type="inferred from homology"/>
<organism evidence="6 7">
    <name type="scientific">Proteiniphilum acetatigenes</name>
    <dbReference type="NCBI Taxonomy" id="294710"/>
    <lineage>
        <taxon>Bacteria</taxon>
        <taxon>Pseudomonadati</taxon>
        <taxon>Bacteroidota</taxon>
        <taxon>Bacteroidia</taxon>
        <taxon>Bacteroidales</taxon>
        <taxon>Dysgonomonadaceae</taxon>
        <taxon>Proteiniphilum</taxon>
    </lineage>
</organism>
<dbReference type="InterPro" id="IPR000917">
    <property type="entry name" value="Sulfatase_N"/>
</dbReference>
<protein>
    <submittedName>
        <fullName evidence="6">Cerebroside-sulfatase</fullName>
    </submittedName>
</protein>
<dbReference type="SUPFAM" id="SSF53649">
    <property type="entry name" value="Alkaline phosphatase-like"/>
    <property type="match status" value="1"/>
</dbReference>
<dbReference type="InterPro" id="IPR017850">
    <property type="entry name" value="Alkaline_phosphatase_core_sf"/>
</dbReference>
<name>A0A101HKC1_9BACT</name>
<feature type="region of interest" description="Disordered" evidence="4">
    <location>
        <begin position="457"/>
        <end position="492"/>
    </location>
</feature>
<dbReference type="EMBL" id="LGGN01000042">
    <property type="protein sequence ID" value="KUK78359.1"/>
    <property type="molecule type" value="Genomic_DNA"/>
</dbReference>
<dbReference type="InterPro" id="IPR050738">
    <property type="entry name" value="Sulfatase"/>
</dbReference>